<dbReference type="EMBL" id="JACZDF010000002">
    <property type="protein sequence ID" value="MBD9698618.1"/>
    <property type="molecule type" value="Genomic_DNA"/>
</dbReference>
<feature type="compositionally biased region" description="Basic and acidic residues" evidence="5">
    <location>
        <begin position="11"/>
        <end position="20"/>
    </location>
</feature>
<evidence type="ECO:0000256" key="2">
    <source>
        <dbReference type="ARBA" id="ARBA00022723"/>
    </source>
</evidence>
<name>A0ABR9DNC2_9MICO</name>
<proteinExistence type="predicted"/>
<keyword evidence="1" id="KW-0645">Protease</keyword>
<feature type="compositionally biased region" description="Pro residues" evidence="5">
    <location>
        <begin position="27"/>
        <end position="47"/>
    </location>
</feature>
<dbReference type="Pfam" id="PF00413">
    <property type="entry name" value="Peptidase_M10"/>
    <property type="match status" value="1"/>
</dbReference>
<dbReference type="Gene3D" id="3.40.390.10">
    <property type="entry name" value="Collagenase (Catalytic Domain)"/>
    <property type="match status" value="1"/>
</dbReference>
<accession>A0ABR9DNC2</accession>
<evidence type="ECO:0000256" key="4">
    <source>
        <dbReference type="ARBA" id="ARBA00022833"/>
    </source>
</evidence>
<keyword evidence="2" id="KW-0479">Metal-binding</keyword>
<protein>
    <recommendedName>
        <fullName evidence="6">Peptidase M10 metallopeptidase domain-containing protein</fullName>
    </recommendedName>
</protein>
<evidence type="ECO:0000256" key="3">
    <source>
        <dbReference type="ARBA" id="ARBA00022801"/>
    </source>
</evidence>
<organism evidence="7 8">
    <name type="scientific">Flavimobilis rhizosphaerae</name>
    <dbReference type="NCBI Taxonomy" id="2775421"/>
    <lineage>
        <taxon>Bacteria</taxon>
        <taxon>Bacillati</taxon>
        <taxon>Actinomycetota</taxon>
        <taxon>Actinomycetes</taxon>
        <taxon>Micrococcales</taxon>
        <taxon>Jonesiaceae</taxon>
        <taxon>Flavimobilis</taxon>
    </lineage>
</organism>
<dbReference type="InterPro" id="IPR024079">
    <property type="entry name" value="MetalloPept_cat_dom_sf"/>
</dbReference>
<keyword evidence="4" id="KW-0862">Zinc</keyword>
<keyword evidence="8" id="KW-1185">Reference proteome</keyword>
<sequence length="380" mass="40105">MTTSDDLPDDAWPRGRHAADPSRSLPSGPPQDPARSPYDPPQVPATPPSGAAEPASWMPQASRGAPQLSDEAYERAFAEIERAAAGWEPPSRAHLRVVGPPASPYGDPRGWSVPPAKPRRRGGWLVLVLVVVLTIVVLDRGLGTDRLSPTLDVPRAQWLGDPRAVGGDAPRPGEGEQRERILPAVTTTQSGPYATLSDGATWSPCRTIRVVIDPTNAPVGFEGWVGQVLAEASSLSGLSIVLEGTTDERVSFDREPYQPSRYGERWAPAIIGWASDAEIPELVGNVAGLGGAQQLTRGNQTGYVTGGVALDVELLRAARQRGEPAYVGVLRHEVGHLLGLGHVDEPAALMYGGANSVSTWGPGEVEGLAALGAGRCTPRL</sequence>
<dbReference type="InterPro" id="IPR001818">
    <property type="entry name" value="Pept_M10_metallopeptidase"/>
</dbReference>
<dbReference type="RefSeq" id="WP_192278074.1">
    <property type="nucleotide sequence ID" value="NZ_JACZDF010000002.1"/>
</dbReference>
<keyword evidence="3" id="KW-0378">Hydrolase</keyword>
<evidence type="ECO:0000313" key="8">
    <source>
        <dbReference type="Proteomes" id="UP000642107"/>
    </source>
</evidence>
<evidence type="ECO:0000256" key="5">
    <source>
        <dbReference type="SAM" id="MobiDB-lite"/>
    </source>
</evidence>
<feature type="region of interest" description="Disordered" evidence="5">
    <location>
        <begin position="1"/>
        <end position="69"/>
    </location>
</feature>
<evidence type="ECO:0000313" key="7">
    <source>
        <dbReference type="EMBL" id="MBD9698618.1"/>
    </source>
</evidence>
<evidence type="ECO:0000256" key="1">
    <source>
        <dbReference type="ARBA" id="ARBA00022670"/>
    </source>
</evidence>
<feature type="domain" description="Peptidase M10 metallopeptidase" evidence="6">
    <location>
        <begin position="325"/>
        <end position="351"/>
    </location>
</feature>
<evidence type="ECO:0000259" key="6">
    <source>
        <dbReference type="Pfam" id="PF00413"/>
    </source>
</evidence>
<dbReference type="SUPFAM" id="SSF55486">
    <property type="entry name" value="Metalloproteases ('zincins'), catalytic domain"/>
    <property type="match status" value="1"/>
</dbReference>
<gene>
    <name evidence="7" type="ORF">IGS67_03795</name>
</gene>
<comment type="caution">
    <text evidence="7">The sequence shown here is derived from an EMBL/GenBank/DDBJ whole genome shotgun (WGS) entry which is preliminary data.</text>
</comment>
<dbReference type="Proteomes" id="UP000642107">
    <property type="component" value="Unassembled WGS sequence"/>
</dbReference>
<reference evidence="7 8" key="1">
    <citation type="submission" date="2020-09" db="EMBL/GenBank/DDBJ databases">
        <title>Flavimobilis rhizosphaerae sp. nov., isolated from rhizosphere soil of Spartina alterniflora.</title>
        <authorList>
            <person name="Hanqin C."/>
        </authorList>
    </citation>
    <scope>NUCLEOTIDE SEQUENCE [LARGE SCALE GENOMIC DNA]</scope>
    <source>
        <strain evidence="7 8">GY 10621</strain>
    </source>
</reference>